<dbReference type="Gene3D" id="6.10.250.790">
    <property type="match status" value="1"/>
</dbReference>
<keyword evidence="3" id="KW-0963">Cytoplasm</keyword>
<comment type="subcellular location">
    <subcellularLocation>
        <location evidence="1">Cytoplasm</location>
    </subcellularLocation>
</comment>
<dbReference type="Proteomes" id="UP000001551">
    <property type="component" value="Chromosome"/>
</dbReference>
<dbReference type="PANTHER" id="PTHR34981:SF1">
    <property type="entry name" value="CELL DIVISION PROTEIN ZAPA"/>
    <property type="match status" value="1"/>
</dbReference>
<organism evidence="11 12">
    <name type="scientific">Ethanoligenens harbinense (strain DSM 18485 / JCM 12961 / CGMCC 1.5033 / YUAN-3)</name>
    <dbReference type="NCBI Taxonomy" id="663278"/>
    <lineage>
        <taxon>Bacteria</taxon>
        <taxon>Bacillati</taxon>
        <taxon>Bacillota</taxon>
        <taxon>Clostridia</taxon>
        <taxon>Eubacteriales</taxon>
        <taxon>Oscillospiraceae</taxon>
        <taxon>Ethanoligenens</taxon>
    </lineage>
</organism>
<dbReference type="RefSeq" id="WP_013484263.1">
    <property type="nucleotide sequence ID" value="NC_014828.1"/>
</dbReference>
<keyword evidence="6" id="KW-0131">Cell cycle</keyword>
<dbReference type="Pfam" id="PF05164">
    <property type="entry name" value="ZapA"/>
    <property type="match status" value="1"/>
</dbReference>
<evidence type="ECO:0000256" key="1">
    <source>
        <dbReference type="ARBA" id="ARBA00004496"/>
    </source>
</evidence>
<dbReference type="GO" id="GO:0000917">
    <property type="term" value="P:division septum assembly"/>
    <property type="evidence" value="ECO:0007669"/>
    <property type="project" value="UniProtKB-KW"/>
</dbReference>
<proteinExistence type="predicted"/>
<evidence type="ECO:0000256" key="9">
    <source>
        <dbReference type="ARBA" id="ARBA00033158"/>
    </source>
</evidence>
<dbReference type="KEGG" id="eha:Ethha_0296"/>
<dbReference type="eggNOG" id="COG3027">
    <property type="taxonomic scope" value="Bacteria"/>
</dbReference>
<evidence type="ECO:0000256" key="8">
    <source>
        <dbReference type="ARBA" id="ARBA00026068"/>
    </source>
</evidence>
<dbReference type="GO" id="GO:0032153">
    <property type="term" value="C:cell division site"/>
    <property type="evidence" value="ECO:0007669"/>
    <property type="project" value="TreeGrafter"/>
</dbReference>
<sequence length="121" mass="13672">MGEKNRVKLKICGNEFYVVSHDSEEYIRAVAEKVEHYLQNLMDRSPTMSTTMAAVFAALEFCDEAAKATESADNLRAQIKDYLEEAAAAKSEATELRRREIELERENITLRAKVSKLEGGK</sequence>
<reference evidence="11 12" key="1">
    <citation type="submission" date="2010-12" db="EMBL/GenBank/DDBJ databases">
        <title>Complete sequence of Ethanoligenens harbinense YUAN-3.</title>
        <authorList>
            <person name="Lucas S."/>
            <person name="Copeland A."/>
            <person name="Lapidus A."/>
            <person name="Cheng J.-F."/>
            <person name="Bruce D."/>
            <person name="Goodwin L."/>
            <person name="Pitluck S."/>
            <person name="Chertkov O."/>
            <person name="Misra M."/>
            <person name="Detter J.C."/>
            <person name="Han C."/>
            <person name="Tapia R."/>
            <person name="Land M."/>
            <person name="Hauser L."/>
            <person name="Jeffries C."/>
            <person name="Kyrpides N."/>
            <person name="Ivanova N."/>
            <person name="Mikhailova N."/>
            <person name="Wang A."/>
            <person name="Mouttaki H."/>
            <person name="He Z."/>
            <person name="Zhou J."/>
            <person name="Hemme C.L."/>
            <person name="Woyke T."/>
        </authorList>
    </citation>
    <scope>NUCLEOTIDE SEQUENCE [LARGE SCALE GENOMIC DNA]</scope>
    <source>
        <strain evidence="12">DSM 18485 / JCM 12961 / CGMCC 1.5033 / YUAN-3</strain>
    </source>
</reference>
<evidence type="ECO:0000313" key="11">
    <source>
        <dbReference type="EMBL" id="ADU25882.1"/>
    </source>
</evidence>
<dbReference type="HOGENOM" id="CLU_116623_0_1_9"/>
<evidence type="ECO:0000313" key="12">
    <source>
        <dbReference type="Proteomes" id="UP000001551"/>
    </source>
</evidence>
<keyword evidence="5" id="KW-0717">Septation</keyword>
<evidence type="ECO:0000256" key="2">
    <source>
        <dbReference type="ARBA" id="ARBA00015195"/>
    </source>
</evidence>
<keyword evidence="12" id="KW-1185">Reference proteome</keyword>
<evidence type="ECO:0000256" key="3">
    <source>
        <dbReference type="ARBA" id="ARBA00022490"/>
    </source>
</evidence>
<keyword evidence="4" id="KW-0132">Cell division</keyword>
<dbReference type="GO" id="GO:0000921">
    <property type="term" value="P:septin ring assembly"/>
    <property type="evidence" value="ECO:0007669"/>
    <property type="project" value="TreeGrafter"/>
</dbReference>
<dbReference type="GO" id="GO:0005829">
    <property type="term" value="C:cytosol"/>
    <property type="evidence" value="ECO:0007669"/>
    <property type="project" value="TreeGrafter"/>
</dbReference>
<dbReference type="InterPro" id="IPR053712">
    <property type="entry name" value="Bac_CellDiv_Activator"/>
</dbReference>
<evidence type="ECO:0000256" key="4">
    <source>
        <dbReference type="ARBA" id="ARBA00022618"/>
    </source>
</evidence>
<feature type="coiled-coil region" evidence="10">
    <location>
        <begin position="65"/>
        <end position="113"/>
    </location>
</feature>
<accession>E6U7E7</accession>
<gene>
    <name evidence="11" type="ordered locus">Ethha_0296</name>
</gene>
<evidence type="ECO:0000256" key="10">
    <source>
        <dbReference type="SAM" id="Coils"/>
    </source>
</evidence>
<dbReference type="EMBL" id="CP002400">
    <property type="protein sequence ID" value="ADU25882.1"/>
    <property type="molecule type" value="Genomic_DNA"/>
</dbReference>
<comment type="subunit">
    <text evidence="8">Homodimer. Interacts with FtsZ.</text>
</comment>
<dbReference type="SUPFAM" id="SSF102829">
    <property type="entry name" value="Cell division protein ZapA-like"/>
    <property type="match status" value="1"/>
</dbReference>
<evidence type="ECO:0000256" key="6">
    <source>
        <dbReference type="ARBA" id="ARBA00023306"/>
    </source>
</evidence>
<comment type="function">
    <text evidence="7">Activator of cell division through the inhibition of FtsZ GTPase activity, therefore promoting FtsZ assembly into bundles of protofilaments necessary for the formation of the division Z ring. It is recruited early at mid-cell but it is not essential for cell division.</text>
</comment>
<dbReference type="AlphaFoldDB" id="E6U7E7"/>
<protein>
    <recommendedName>
        <fullName evidence="2">Cell division protein ZapA</fullName>
    </recommendedName>
    <alternativeName>
        <fullName evidence="9">Z ring-associated protein ZapA</fullName>
    </alternativeName>
</protein>
<dbReference type="STRING" id="663278.Ethha_0296"/>
<dbReference type="GO" id="GO:0030428">
    <property type="term" value="C:cell septum"/>
    <property type="evidence" value="ECO:0007669"/>
    <property type="project" value="TreeGrafter"/>
</dbReference>
<keyword evidence="10" id="KW-0175">Coiled coil</keyword>
<name>E6U7E7_ETHHY</name>
<evidence type="ECO:0000256" key="7">
    <source>
        <dbReference type="ARBA" id="ARBA00024910"/>
    </source>
</evidence>
<dbReference type="GO" id="GO:0043093">
    <property type="term" value="P:FtsZ-dependent cytokinesis"/>
    <property type="evidence" value="ECO:0007669"/>
    <property type="project" value="TreeGrafter"/>
</dbReference>
<evidence type="ECO:0000256" key="5">
    <source>
        <dbReference type="ARBA" id="ARBA00023210"/>
    </source>
</evidence>
<dbReference type="PANTHER" id="PTHR34981">
    <property type="entry name" value="CELL DIVISION PROTEIN ZAPA"/>
    <property type="match status" value="1"/>
</dbReference>
<dbReference type="InterPro" id="IPR036192">
    <property type="entry name" value="Cell_div_ZapA-like_sf"/>
</dbReference>
<dbReference type="InterPro" id="IPR007838">
    <property type="entry name" value="Cell_div_ZapA-like"/>
</dbReference>